<keyword evidence="1 5" id="KW-0808">Transferase</keyword>
<keyword evidence="2" id="KW-0479">Metal-binding</keyword>
<accession>A0A644X7P2</accession>
<dbReference type="InterPro" id="IPR004568">
    <property type="entry name" value="Ppantetheine-prot_Trfase_dom"/>
</dbReference>
<protein>
    <submittedName>
        <fullName evidence="5">Holo-[acyl-carrier-protein] synthase</fullName>
        <ecNumber evidence="5">2.7.8.7</ecNumber>
    </submittedName>
</protein>
<evidence type="ECO:0000256" key="2">
    <source>
        <dbReference type="ARBA" id="ARBA00022723"/>
    </source>
</evidence>
<dbReference type="EC" id="2.7.8.7" evidence="5"/>
<comment type="caution">
    <text evidence="5">The sequence shown here is derived from an EMBL/GenBank/DDBJ whole genome shotgun (WGS) entry which is preliminary data.</text>
</comment>
<reference evidence="5" key="1">
    <citation type="submission" date="2019-08" db="EMBL/GenBank/DDBJ databases">
        <authorList>
            <person name="Kucharzyk K."/>
            <person name="Murdoch R.W."/>
            <person name="Higgins S."/>
            <person name="Loffler F."/>
        </authorList>
    </citation>
    <scope>NUCLEOTIDE SEQUENCE</scope>
</reference>
<feature type="domain" description="4'-phosphopantetheinyl transferase" evidence="4">
    <location>
        <begin position="5"/>
        <end position="51"/>
    </location>
</feature>
<dbReference type="NCBIfam" id="TIGR00556">
    <property type="entry name" value="pantethn_trn"/>
    <property type="match status" value="1"/>
</dbReference>
<evidence type="ECO:0000256" key="3">
    <source>
        <dbReference type="ARBA" id="ARBA00022842"/>
    </source>
</evidence>
<organism evidence="5">
    <name type="scientific">bioreactor metagenome</name>
    <dbReference type="NCBI Taxonomy" id="1076179"/>
    <lineage>
        <taxon>unclassified sequences</taxon>
        <taxon>metagenomes</taxon>
        <taxon>ecological metagenomes</taxon>
    </lineage>
</organism>
<dbReference type="InterPro" id="IPR008278">
    <property type="entry name" value="4-PPantetheinyl_Trfase_dom"/>
</dbReference>
<dbReference type="GO" id="GO:0006633">
    <property type="term" value="P:fatty acid biosynthetic process"/>
    <property type="evidence" value="ECO:0007669"/>
    <property type="project" value="InterPro"/>
</dbReference>
<dbReference type="GO" id="GO:0008897">
    <property type="term" value="F:holo-[acyl-carrier-protein] synthase activity"/>
    <property type="evidence" value="ECO:0007669"/>
    <property type="project" value="UniProtKB-EC"/>
</dbReference>
<gene>
    <name evidence="5" type="primary">acpS_10</name>
    <name evidence="5" type="ORF">SDC9_58172</name>
</gene>
<dbReference type="EMBL" id="VSSQ01001883">
    <property type="protein sequence ID" value="MPM11821.1"/>
    <property type="molecule type" value="Genomic_DNA"/>
</dbReference>
<sequence length="80" mass="8685">MRSEVIAGNFAAKEAISKSLGTGIRGFSLKEIEVLRDDLGKPIVFFSDNIEKLIGKGYKLNLSISHNNTSAIAFAILEES</sequence>
<dbReference type="Pfam" id="PF01648">
    <property type="entry name" value="ACPS"/>
    <property type="match status" value="1"/>
</dbReference>
<evidence type="ECO:0000259" key="4">
    <source>
        <dbReference type="Pfam" id="PF01648"/>
    </source>
</evidence>
<name>A0A644X7P2_9ZZZZ</name>
<dbReference type="InterPro" id="IPR037143">
    <property type="entry name" value="4-PPantetheinyl_Trfase_dom_sf"/>
</dbReference>
<evidence type="ECO:0000313" key="5">
    <source>
        <dbReference type="EMBL" id="MPM11821.1"/>
    </source>
</evidence>
<evidence type="ECO:0000256" key="1">
    <source>
        <dbReference type="ARBA" id="ARBA00022679"/>
    </source>
</evidence>
<dbReference type="SUPFAM" id="SSF56214">
    <property type="entry name" value="4'-phosphopantetheinyl transferase"/>
    <property type="match status" value="1"/>
</dbReference>
<dbReference type="Gene3D" id="3.90.470.20">
    <property type="entry name" value="4'-phosphopantetheinyl transferase domain"/>
    <property type="match status" value="1"/>
</dbReference>
<proteinExistence type="predicted"/>
<dbReference type="AlphaFoldDB" id="A0A644X7P2"/>
<keyword evidence="3" id="KW-0460">Magnesium</keyword>
<dbReference type="GO" id="GO:0000287">
    <property type="term" value="F:magnesium ion binding"/>
    <property type="evidence" value="ECO:0007669"/>
    <property type="project" value="InterPro"/>
</dbReference>